<protein>
    <submittedName>
        <fullName evidence="7">LPS export ABC transporter periplasmic protein LptC</fullName>
    </submittedName>
</protein>
<keyword evidence="8" id="KW-1185">Reference proteome</keyword>
<dbReference type="PANTHER" id="PTHR37481:SF1">
    <property type="entry name" value="LIPOPOLYSACCHARIDE EXPORT SYSTEM PROTEIN LPTC"/>
    <property type="match status" value="1"/>
</dbReference>
<name>A0A7C9LKL6_9GAMM</name>
<evidence type="ECO:0000256" key="3">
    <source>
        <dbReference type="ARBA" id="ARBA00022692"/>
    </source>
</evidence>
<dbReference type="GO" id="GO:0015221">
    <property type="term" value="F:lipopolysaccharide transmembrane transporter activity"/>
    <property type="evidence" value="ECO:0007669"/>
    <property type="project" value="InterPro"/>
</dbReference>
<keyword evidence="4 6" id="KW-1133">Transmembrane helix</keyword>
<keyword evidence="2" id="KW-0997">Cell inner membrane</keyword>
<dbReference type="GO" id="GO:0030288">
    <property type="term" value="C:outer membrane-bounded periplasmic space"/>
    <property type="evidence" value="ECO:0007669"/>
    <property type="project" value="TreeGrafter"/>
</dbReference>
<dbReference type="GO" id="GO:0017089">
    <property type="term" value="F:glycolipid transfer activity"/>
    <property type="evidence" value="ECO:0007669"/>
    <property type="project" value="TreeGrafter"/>
</dbReference>
<dbReference type="NCBIfam" id="TIGR04409">
    <property type="entry name" value="LptC_YrbK"/>
    <property type="match status" value="1"/>
</dbReference>
<organism evidence="7 8">
    <name type="scientific">Noviluteimonas gilva</name>
    <dbReference type="NCBI Taxonomy" id="2682097"/>
    <lineage>
        <taxon>Bacteria</taxon>
        <taxon>Pseudomonadati</taxon>
        <taxon>Pseudomonadota</taxon>
        <taxon>Gammaproteobacteria</taxon>
        <taxon>Lysobacterales</taxon>
        <taxon>Lysobacteraceae</taxon>
        <taxon>Noviluteimonas</taxon>
    </lineage>
</organism>
<gene>
    <name evidence="7" type="primary">lptC</name>
    <name evidence="7" type="ORF">GN331_15555</name>
</gene>
<evidence type="ECO:0000313" key="8">
    <source>
        <dbReference type="Proteomes" id="UP000479692"/>
    </source>
</evidence>
<keyword evidence="5 6" id="KW-0472">Membrane</keyword>
<evidence type="ECO:0000256" key="5">
    <source>
        <dbReference type="ARBA" id="ARBA00023136"/>
    </source>
</evidence>
<dbReference type="Pfam" id="PF06835">
    <property type="entry name" value="LptC"/>
    <property type="match status" value="1"/>
</dbReference>
<dbReference type="EMBL" id="WOXT01000006">
    <property type="protein sequence ID" value="MUV15619.1"/>
    <property type="molecule type" value="Genomic_DNA"/>
</dbReference>
<proteinExistence type="predicted"/>
<keyword evidence="1" id="KW-1003">Cell membrane</keyword>
<evidence type="ECO:0000256" key="2">
    <source>
        <dbReference type="ARBA" id="ARBA00022519"/>
    </source>
</evidence>
<evidence type="ECO:0000256" key="6">
    <source>
        <dbReference type="SAM" id="Phobius"/>
    </source>
</evidence>
<sequence length="198" mass="21586">MSRRGWLLMVLFVVAVAMGISVWKHRPKDRGGSADNGRSDYVLTDFEAIVLDKQGRESFTLQAPKLTRSPGDQTMTIQTPVFFIPVAPAEGQVPTREAGWEVRSNTGWVSADGDELRLIGAVDARTASGAERRVTINTDRMNVFPLTNRATAPGTVTVVQPGSILRGQGMDARLDTKRVRFSSNVKARYVPSSSVPSP</sequence>
<dbReference type="GO" id="GO:0005886">
    <property type="term" value="C:plasma membrane"/>
    <property type="evidence" value="ECO:0007669"/>
    <property type="project" value="InterPro"/>
</dbReference>
<comment type="caution">
    <text evidence="7">The sequence shown here is derived from an EMBL/GenBank/DDBJ whole genome shotgun (WGS) entry which is preliminary data.</text>
</comment>
<feature type="transmembrane region" description="Helical" evidence="6">
    <location>
        <begin position="6"/>
        <end position="23"/>
    </location>
</feature>
<evidence type="ECO:0000256" key="4">
    <source>
        <dbReference type="ARBA" id="ARBA00022989"/>
    </source>
</evidence>
<keyword evidence="3 6" id="KW-0812">Transmembrane</keyword>
<dbReference type="InterPro" id="IPR010664">
    <property type="entry name" value="LipoPS_assembly_LptC-rel"/>
</dbReference>
<dbReference type="InterPro" id="IPR026265">
    <property type="entry name" value="LptC"/>
</dbReference>
<reference evidence="7 8" key="1">
    <citation type="submission" date="2019-12" db="EMBL/GenBank/DDBJ databases">
        <authorList>
            <person name="Xu J."/>
        </authorList>
    </citation>
    <scope>NUCLEOTIDE SEQUENCE [LARGE SCALE GENOMIC DNA]</scope>
    <source>
        <strain evidence="7 8">HX-5-24</strain>
    </source>
</reference>
<dbReference type="AlphaFoldDB" id="A0A7C9LKL6"/>
<dbReference type="Proteomes" id="UP000479692">
    <property type="component" value="Unassembled WGS sequence"/>
</dbReference>
<evidence type="ECO:0000313" key="7">
    <source>
        <dbReference type="EMBL" id="MUV15619.1"/>
    </source>
</evidence>
<accession>A0A7C9LKL6</accession>
<dbReference type="RefSeq" id="WP_156643221.1">
    <property type="nucleotide sequence ID" value="NZ_WOXT01000006.1"/>
</dbReference>
<dbReference type="Gene3D" id="2.60.450.10">
    <property type="entry name" value="Lipopolysaccharide (LPS) transport protein A like domain"/>
    <property type="match status" value="1"/>
</dbReference>
<dbReference type="PANTHER" id="PTHR37481">
    <property type="entry name" value="LIPOPOLYSACCHARIDE EXPORT SYSTEM PROTEIN LPTC"/>
    <property type="match status" value="1"/>
</dbReference>
<dbReference type="InterPro" id="IPR052363">
    <property type="entry name" value="LPS_export_LptC"/>
</dbReference>
<evidence type="ECO:0000256" key="1">
    <source>
        <dbReference type="ARBA" id="ARBA00022475"/>
    </source>
</evidence>